<dbReference type="Proteomes" id="UP001642484">
    <property type="component" value="Unassembled WGS sequence"/>
</dbReference>
<keyword evidence="2" id="KW-1185">Reference proteome</keyword>
<proteinExistence type="predicted"/>
<dbReference type="EMBL" id="CAXAMN010023328">
    <property type="protein sequence ID" value="CAK9076793.1"/>
    <property type="molecule type" value="Genomic_DNA"/>
</dbReference>
<evidence type="ECO:0000313" key="2">
    <source>
        <dbReference type="Proteomes" id="UP001642484"/>
    </source>
</evidence>
<evidence type="ECO:0000313" key="1">
    <source>
        <dbReference type="EMBL" id="CAK9076793.1"/>
    </source>
</evidence>
<comment type="caution">
    <text evidence="1">The sequence shown here is derived from an EMBL/GenBank/DDBJ whole genome shotgun (WGS) entry which is preliminary data.</text>
</comment>
<accession>A0ABP0PMT2</accession>
<gene>
    <name evidence="1" type="ORF">CCMP2556_LOCUS37845</name>
</gene>
<name>A0ABP0PMT2_9DINO</name>
<reference evidence="1 2" key="1">
    <citation type="submission" date="2024-02" db="EMBL/GenBank/DDBJ databases">
        <authorList>
            <person name="Chen Y."/>
            <person name="Shah S."/>
            <person name="Dougan E. K."/>
            <person name="Thang M."/>
            <person name="Chan C."/>
        </authorList>
    </citation>
    <scope>NUCLEOTIDE SEQUENCE [LARGE SCALE GENOMIC DNA]</scope>
</reference>
<sequence length="196" mass="21949">MHRYFTPKVDGELKCSPEALKMWKDKKGRQELKKMFLQHGSFQMMEIRIKKRHVDSSSTTKSGGWYTKSQLELQHGWTKQMINRAFAWAEKNGKYRVNPIHGEPEAFLVLNEGFCLTSTDTEETDRSGNIAVQDEAGTLFDSELPDIGADHEALLAYQQGDRSALKGDGSNGDPSVSVGNTSGVMSFKKLGHCFSL</sequence>
<organism evidence="1 2">
    <name type="scientific">Durusdinium trenchii</name>
    <dbReference type="NCBI Taxonomy" id="1381693"/>
    <lineage>
        <taxon>Eukaryota</taxon>
        <taxon>Sar</taxon>
        <taxon>Alveolata</taxon>
        <taxon>Dinophyceae</taxon>
        <taxon>Suessiales</taxon>
        <taxon>Symbiodiniaceae</taxon>
        <taxon>Durusdinium</taxon>
    </lineage>
</organism>
<protein>
    <submittedName>
        <fullName evidence="1">Uncharacterized protein</fullName>
    </submittedName>
</protein>